<gene>
    <name evidence="2" type="ORF">SPARVUS_LOCUS7954493</name>
</gene>
<feature type="compositionally biased region" description="Polar residues" evidence="1">
    <location>
        <begin position="9"/>
        <end position="21"/>
    </location>
</feature>
<feature type="non-terminal residue" evidence="2">
    <location>
        <position position="106"/>
    </location>
</feature>
<feature type="region of interest" description="Disordered" evidence="1">
    <location>
        <begin position="80"/>
        <end position="106"/>
    </location>
</feature>
<comment type="caution">
    <text evidence="2">The sequence shown here is derived from an EMBL/GenBank/DDBJ whole genome shotgun (WGS) entry which is preliminary data.</text>
</comment>
<evidence type="ECO:0000313" key="2">
    <source>
        <dbReference type="EMBL" id="CAI9574356.1"/>
    </source>
</evidence>
<protein>
    <submittedName>
        <fullName evidence="2">Uncharacterized protein</fullName>
    </submittedName>
</protein>
<name>A0ABN9DSC5_9NEOB</name>
<accession>A0ABN9DSC5</accession>
<organism evidence="2 3">
    <name type="scientific">Staurois parvus</name>
    <dbReference type="NCBI Taxonomy" id="386267"/>
    <lineage>
        <taxon>Eukaryota</taxon>
        <taxon>Metazoa</taxon>
        <taxon>Chordata</taxon>
        <taxon>Craniata</taxon>
        <taxon>Vertebrata</taxon>
        <taxon>Euteleostomi</taxon>
        <taxon>Amphibia</taxon>
        <taxon>Batrachia</taxon>
        <taxon>Anura</taxon>
        <taxon>Neobatrachia</taxon>
        <taxon>Ranoidea</taxon>
        <taxon>Ranidae</taxon>
        <taxon>Staurois</taxon>
    </lineage>
</organism>
<feature type="compositionally biased region" description="Polar residues" evidence="1">
    <location>
        <begin position="94"/>
        <end position="106"/>
    </location>
</feature>
<dbReference type="Proteomes" id="UP001162483">
    <property type="component" value="Unassembled WGS sequence"/>
</dbReference>
<reference evidence="2" key="1">
    <citation type="submission" date="2023-05" db="EMBL/GenBank/DDBJ databases">
        <authorList>
            <person name="Stuckert A."/>
        </authorList>
    </citation>
    <scope>NUCLEOTIDE SEQUENCE</scope>
</reference>
<dbReference type="EMBL" id="CATNWA010014654">
    <property type="protein sequence ID" value="CAI9574356.1"/>
    <property type="molecule type" value="Genomic_DNA"/>
</dbReference>
<evidence type="ECO:0000256" key="1">
    <source>
        <dbReference type="SAM" id="MobiDB-lite"/>
    </source>
</evidence>
<evidence type="ECO:0000313" key="3">
    <source>
        <dbReference type="Proteomes" id="UP001162483"/>
    </source>
</evidence>
<feature type="non-terminal residue" evidence="2">
    <location>
        <position position="1"/>
    </location>
</feature>
<proteinExistence type="predicted"/>
<sequence length="106" mass="11401">HRVHGDSNAVDSSWTSGSRGLNGTLAVESGLAQQGQFRTRVVGAHNRDSSGHGWLVHTTGTVQVTGSRCARQGQFRTRVVSAHNRDSSGHRWSVRTTGTVQDTHGK</sequence>
<feature type="region of interest" description="Disordered" evidence="1">
    <location>
        <begin position="1"/>
        <end position="22"/>
    </location>
</feature>
<keyword evidence="3" id="KW-1185">Reference proteome</keyword>